<keyword evidence="2" id="KW-1185">Reference proteome</keyword>
<dbReference type="Proteomes" id="UP000029736">
    <property type="component" value="Unassembled WGS sequence"/>
</dbReference>
<dbReference type="OrthoDB" id="1093513at2"/>
<dbReference type="InterPro" id="IPR014858">
    <property type="entry name" value="BrxB"/>
</dbReference>
<gene>
    <name evidence="1" type="ORF">IX84_11370</name>
</gene>
<evidence type="ECO:0000313" key="1">
    <source>
        <dbReference type="EMBL" id="KGE87996.1"/>
    </source>
</evidence>
<organism evidence="1 2">
    <name type="scientific">Phaeodactylibacter xiamenensis</name>
    <dbReference type="NCBI Taxonomy" id="1524460"/>
    <lineage>
        <taxon>Bacteria</taxon>
        <taxon>Pseudomonadati</taxon>
        <taxon>Bacteroidota</taxon>
        <taxon>Saprospiria</taxon>
        <taxon>Saprospirales</taxon>
        <taxon>Haliscomenobacteraceae</taxon>
        <taxon>Phaeodactylibacter</taxon>
    </lineage>
</organism>
<protein>
    <recommendedName>
        <fullName evidence="3">Cytoplasmic protein</fullName>
    </recommendedName>
</protein>
<evidence type="ECO:0008006" key="3">
    <source>
        <dbReference type="Google" id="ProtNLM"/>
    </source>
</evidence>
<name>A0A098S7B9_9BACT</name>
<dbReference type="RefSeq" id="WP_044220101.1">
    <property type="nucleotide sequence ID" value="NZ_JBKAGJ010000045.1"/>
</dbReference>
<evidence type="ECO:0000313" key="2">
    <source>
        <dbReference type="Proteomes" id="UP000029736"/>
    </source>
</evidence>
<proteinExistence type="predicted"/>
<dbReference type="Pfam" id="PF08747">
    <property type="entry name" value="BrxB"/>
    <property type="match status" value="1"/>
</dbReference>
<dbReference type="AlphaFoldDB" id="A0A098S7B9"/>
<reference evidence="1 2" key="1">
    <citation type="journal article" date="2014" name="Int. J. Syst. Evol. Microbiol.">
        <title>Phaeodactylibacter xiamenensis gen. nov., sp. nov., a member of the family Saprospiraceae isolated from the marine alga Phaeodactylum tricornutum.</title>
        <authorList>
            <person name="Chen Z.Jr."/>
            <person name="Lei X."/>
            <person name="Lai Q."/>
            <person name="Li Y."/>
            <person name="Zhang B."/>
            <person name="Zhang J."/>
            <person name="Zhang H."/>
            <person name="Yang L."/>
            <person name="Zheng W."/>
            <person name="Tian Y."/>
            <person name="Yu Z."/>
            <person name="Xu H.Jr."/>
            <person name="Zheng T."/>
        </authorList>
    </citation>
    <scope>NUCLEOTIDE SEQUENCE [LARGE SCALE GENOMIC DNA]</scope>
    <source>
        <strain evidence="1 2">KD52</strain>
    </source>
</reference>
<sequence>MQKENISEKFEHYSQQIQQDAFLKMEAIGNEIPFYIAPYPATQENEVVEAINALQKRLKTLGVDTLEINLFDLSLEIIQQEDDLEDVFEEETQSTKAEFLEMMQSILDVETEMIPAIDRRIKARAHQVLFITGVGQVFPFIRSHNVLNNLQRIAKTAPSIMFFPGAYVTSRSGSYLRLFDTLKDDNYYRAFNLDNINL</sequence>
<dbReference type="EMBL" id="JPOS01000026">
    <property type="protein sequence ID" value="KGE87996.1"/>
    <property type="molecule type" value="Genomic_DNA"/>
</dbReference>
<dbReference type="STRING" id="1524460.IX84_11370"/>
<accession>A0A098S7B9</accession>
<comment type="caution">
    <text evidence="1">The sequence shown here is derived from an EMBL/GenBank/DDBJ whole genome shotgun (WGS) entry which is preliminary data.</text>
</comment>